<dbReference type="AlphaFoldDB" id="A0A814MI43"/>
<dbReference type="EMBL" id="CAJNOG010000210">
    <property type="protein sequence ID" value="CAF1078288.1"/>
    <property type="molecule type" value="Genomic_DNA"/>
</dbReference>
<proteinExistence type="predicted"/>
<name>A0A814MI43_9BILA</name>
<reference evidence="1" key="1">
    <citation type="submission" date="2021-02" db="EMBL/GenBank/DDBJ databases">
        <authorList>
            <person name="Nowell W R."/>
        </authorList>
    </citation>
    <scope>NUCLEOTIDE SEQUENCE</scope>
</reference>
<gene>
    <name evidence="1" type="ORF">JYZ213_LOCUS20147</name>
</gene>
<evidence type="ECO:0000313" key="1">
    <source>
        <dbReference type="EMBL" id="CAF1078288.1"/>
    </source>
</evidence>
<organism evidence="1 2">
    <name type="scientific">Adineta steineri</name>
    <dbReference type="NCBI Taxonomy" id="433720"/>
    <lineage>
        <taxon>Eukaryota</taxon>
        <taxon>Metazoa</taxon>
        <taxon>Spiralia</taxon>
        <taxon>Gnathifera</taxon>
        <taxon>Rotifera</taxon>
        <taxon>Eurotatoria</taxon>
        <taxon>Bdelloidea</taxon>
        <taxon>Adinetida</taxon>
        <taxon>Adinetidae</taxon>
        <taxon>Adineta</taxon>
    </lineage>
</organism>
<comment type="caution">
    <text evidence="1">The sequence shown here is derived from an EMBL/GenBank/DDBJ whole genome shotgun (WGS) entry which is preliminary data.</text>
</comment>
<accession>A0A814MI43</accession>
<dbReference type="Proteomes" id="UP000663845">
    <property type="component" value="Unassembled WGS sequence"/>
</dbReference>
<protein>
    <submittedName>
        <fullName evidence="1">Uncharacterized protein</fullName>
    </submittedName>
</protein>
<sequence>MISVQFNLASTPVTMASSIKNCSTSNFASLSGHVRRRHLPDMNNKINWPPVNIVGTVDLVDPAPLTTSWIYYAVGCDLMELLKMHIGRGGTLPYTEDVVYDIKNRSIQSVSTIFSAPQQSSSSNSINKINTVTNSSSIQLGLTSPNGEHLL</sequence>
<evidence type="ECO:0000313" key="2">
    <source>
        <dbReference type="Proteomes" id="UP000663845"/>
    </source>
</evidence>